<sequence length="229" mass="24994">MPETHLESNDLEYEDFSCPFCFRTISSDRPPIFNSDNCSCVEAAMVINGSNGTNDGPSSFEQPLYSPESCASSSPSTRCPEGPETTHPNLHLSDSCLPLCPPPSPNEHEHASTSSKLDLSYQLRRYLIEQEATQYPSPSPSPEPSSPFPRQELHVQLPGSMMVGKSSKRSKQSKKSLKSSSSGELGYSGYGADPTVFLGTWAMEREGGGRLGEEYPLEMSGVSEFAFHE</sequence>
<organism evidence="2 3">
    <name type="scientific">Amylocarpus encephaloides</name>
    <dbReference type="NCBI Taxonomy" id="45428"/>
    <lineage>
        <taxon>Eukaryota</taxon>
        <taxon>Fungi</taxon>
        <taxon>Dikarya</taxon>
        <taxon>Ascomycota</taxon>
        <taxon>Pezizomycotina</taxon>
        <taxon>Leotiomycetes</taxon>
        <taxon>Helotiales</taxon>
        <taxon>Helotiales incertae sedis</taxon>
        <taxon>Amylocarpus</taxon>
    </lineage>
</organism>
<protein>
    <submittedName>
        <fullName evidence="2">Uncharacterized protein</fullName>
    </submittedName>
</protein>
<feature type="region of interest" description="Disordered" evidence="1">
    <location>
        <begin position="159"/>
        <end position="191"/>
    </location>
</feature>
<dbReference type="Proteomes" id="UP000824998">
    <property type="component" value="Unassembled WGS sequence"/>
</dbReference>
<evidence type="ECO:0000256" key="1">
    <source>
        <dbReference type="SAM" id="MobiDB-lite"/>
    </source>
</evidence>
<keyword evidence="3" id="KW-1185">Reference proteome</keyword>
<feature type="region of interest" description="Disordered" evidence="1">
    <location>
        <begin position="52"/>
        <end position="87"/>
    </location>
</feature>
<feature type="region of interest" description="Disordered" evidence="1">
    <location>
        <begin position="98"/>
        <end position="117"/>
    </location>
</feature>
<dbReference type="EMBL" id="MU251426">
    <property type="protein sequence ID" value="KAG9235652.1"/>
    <property type="molecule type" value="Genomic_DNA"/>
</dbReference>
<dbReference type="AlphaFoldDB" id="A0A9P7YLZ6"/>
<gene>
    <name evidence="2" type="ORF">BJ875DRAFT_440163</name>
</gene>
<feature type="compositionally biased region" description="Polar residues" evidence="1">
    <location>
        <begin position="52"/>
        <end position="61"/>
    </location>
</feature>
<reference evidence="2" key="1">
    <citation type="journal article" date="2021" name="IMA Fungus">
        <title>Genomic characterization of three marine fungi, including Emericellopsis atlantica sp. nov. with signatures of a generalist lifestyle and marine biomass degradation.</title>
        <authorList>
            <person name="Hagestad O.C."/>
            <person name="Hou L."/>
            <person name="Andersen J.H."/>
            <person name="Hansen E.H."/>
            <person name="Altermark B."/>
            <person name="Li C."/>
            <person name="Kuhnert E."/>
            <person name="Cox R.J."/>
            <person name="Crous P.W."/>
            <person name="Spatafora J.W."/>
            <person name="Lail K."/>
            <person name="Amirebrahimi M."/>
            <person name="Lipzen A."/>
            <person name="Pangilinan J."/>
            <person name="Andreopoulos W."/>
            <person name="Hayes R.D."/>
            <person name="Ng V."/>
            <person name="Grigoriev I.V."/>
            <person name="Jackson S.A."/>
            <person name="Sutton T.D.S."/>
            <person name="Dobson A.D.W."/>
            <person name="Rama T."/>
        </authorList>
    </citation>
    <scope>NUCLEOTIDE SEQUENCE</scope>
    <source>
        <strain evidence="2">TRa018bII</strain>
    </source>
</reference>
<feature type="compositionally biased region" description="Basic residues" evidence="1">
    <location>
        <begin position="166"/>
        <end position="177"/>
    </location>
</feature>
<accession>A0A9P7YLZ6</accession>
<evidence type="ECO:0000313" key="2">
    <source>
        <dbReference type="EMBL" id="KAG9235652.1"/>
    </source>
</evidence>
<evidence type="ECO:0000313" key="3">
    <source>
        <dbReference type="Proteomes" id="UP000824998"/>
    </source>
</evidence>
<dbReference type="OrthoDB" id="3502101at2759"/>
<comment type="caution">
    <text evidence="2">The sequence shown here is derived from an EMBL/GenBank/DDBJ whole genome shotgun (WGS) entry which is preliminary data.</text>
</comment>
<name>A0A9P7YLZ6_9HELO</name>
<feature type="compositionally biased region" description="Low complexity" evidence="1">
    <location>
        <begin position="63"/>
        <end position="76"/>
    </location>
</feature>
<proteinExistence type="predicted"/>